<proteinExistence type="predicted"/>
<dbReference type="Proteomes" id="UP000504635">
    <property type="component" value="Unplaced"/>
</dbReference>
<dbReference type="RefSeq" id="XP_030745746.1">
    <property type="nucleotide sequence ID" value="XM_030889886.1"/>
</dbReference>
<dbReference type="InterPro" id="IPR006813">
    <property type="entry name" value="Glyco_trans_17"/>
</dbReference>
<dbReference type="FunCoup" id="A0A6J2X3F1">
    <property type="interactions" value="68"/>
</dbReference>
<dbReference type="AlphaFoldDB" id="A0A6J2X3F1"/>
<sequence length="407" mass="46946">MYLCRFSRKKYLLLILVAAQVVLILYFFLYRTEAKEGLHKISFLTGGYISKNKRASKIQLDNYINLERASSRGYFLDFNSSMCFTEGTDIKTMIVAKGINWKCNCLPGWHGPDCGQPEVLFRAILASKKGSKMKGPLPFQRRLIYIFKFDKSSSTLTDMRINSLGDIIDVFVLYKDDSGPLEDDLKNVFKKWQHKIVYVGNNTQDNVWKIAESHIKNLQKSDYIIFNLSNEVPDRASLIFLKFYENIPEPIHFRLKWSVFGFFWTYPKKTIISGGACTVAYLGDILSNDLSILVNNKTLGGGITLGDLNHTGGWFCEYCATPEDIMEYLTSNTSHNLINWDKIGTNKITHKYIESLIENGLYIDGKTELERGHRYSDTDFAPSYVLENDFKFDFLLINFYSQNEYYV</sequence>
<dbReference type="GeneID" id="115874667"/>
<dbReference type="PANTHER" id="PTHR12224:SF0">
    <property type="entry name" value="BETA-1,4-MANNOSYL-GLYCOPROTEIN 4-BETA-N-ACETYLGLUCOSAMINYLTRANSFERASE"/>
    <property type="match status" value="1"/>
</dbReference>
<reference evidence="3" key="1">
    <citation type="submission" date="2025-08" db="UniProtKB">
        <authorList>
            <consortium name="RefSeq"/>
        </authorList>
    </citation>
    <scope>IDENTIFICATION</scope>
    <source>
        <tissue evidence="3">Gonads</tissue>
    </source>
</reference>
<keyword evidence="1" id="KW-0472">Membrane</keyword>
<dbReference type="GO" id="GO:0016020">
    <property type="term" value="C:membrane"/>
    <property type="evidence" value="ECO:0007669"/>
    <property type="project" value="InterPro"/>
</dbReference>
<organism evidence="2 3">
    <name type="scientific">Sitophilus oryzae</name>
    <name type="common">Rice weevil</name>
    <name type="synonym">Curculio oryzae</name>
    <dbReference type="NCBI Taxonomy" id="7048"/>
    <lineage>
        <taxon>Eukaryota</taxon>
        <taxon>Metazoa</taxon>
        <taxon>Ecdysozoa</taxon>
        <taxon>Arthropoda</taxon>
        <taxon>Hexapoda</taxon>
        <taxon>Insecta</taxon>
        <taxon>Pterygota</taxon>
        <taxon>Neoptera</taxon>
        <taxon>Endopterygota</taxon>
        <taxon>Coleoptera</taxon>
        <taxon>Polyphaga</taxon>
        <taxon>Cucujiformia</taxon>
        <taxon>Curculionidae</taxon>
        <taxon>Dryophthorinae</taxon>
        <taxon>Sitophilus</taxon>
    </lineage>
</organism>
<dbReference type="OrthoDB" id="6474464at2759"/>
<accession>A0A6J2X3F1</accession>
<dbReference type="KEGG" id="soy:115874667"/>
<dbReference type="InParanoid" id="A0A6J2X3F1"/>
<protein>
    <submittedName>
        <fullName evidence="3">Beta-1,4-mannosyl-glycoprotein 4-beta-N-acetylglucosaminyltransferase</fullName>
    </submittedName>
</protein>
<dbReference type="GO" id="GO:0006044">
    <property type="term" value="P:N-acetylglucosamine metabolic process"/>
    <property type="evidence" value="ECO:0007669"/>
    <property type="project" value="TreeGrafter"/>
</dbReference>
<gene>
    <name evidence="3" type="primary">LOC115874667</name>
</gene>
<keyword evidence="2" id="KW-1185">Reference proteome</keyword>
<dbReference type="GO" id="GO:0003830">
    <property type="term" value="F:beta-1,4-mannosylglycoprotein 4-beta-N-acetylglucosaminyltransferase activity"/>
    <property type="evidence" value="ECO:0007669"/>
    <property type="project" value="InterPro"/>
</dbReference>
<name>A0A6J2X3F1_SITOR</name>
<keyword evidence="1" id="KW-1133">Transmembrane helix</keyword>
<feature type="transmembrane region" description="Helical" evidence="1">
    <location>
        <begin position="12"/>
        <end position="30"/>
    </location>
</feature>
<dbReference type="PANTHER" id="PTHR12224">
    <property type="entry name" value="BETA-1,4-MANNOSYL-GLYCOPROTEIN BETA-1,4-N-ACETYLGLUCOSAMINYL-TRANSFERASE"/>
    <property type="match status" value="1"/>
</dbReference>
<evidence type="ECO:0000256" key="1">
    <source>
        <dbReference type="SAM" id="Phobius"/>
    </source>
</evidence>
<keyword evidence="1" id="KW-0812">Transmembrane</keyword>
<evidence type="ECO:0000313" key="2">
    <source>
        <dbReference type="Proteomes" id="UP000504635"/>
    </source>
</evidence>
<evidence type="ECO:0000313" key="3">
    <source>
        <dbReference type="RefSeq" id="XP_030745746.1"/>
    </source>
</evidence>